<evidence type="ECO:0000313" key="2">
    <source>
        <dbReference type="EMBL" id="MBB6059184.1"/>
    </source>
</evidence>
<keyword evidence="3" id="KW-1185">Reference proteome</keyword>
<evidence type="ECO:0000313" key="3">
    <source>
        <dbReference type="Proteomes" id="UP000532746"/>
    </source>
</evidence>
<dbReference type="PANTHER" id="PTHR43415">
    <property type="entry name" value="SPERMIDINE N(1)-ACETYLTRANSFERASE"/>
    <property type="match status" value="1"/>
</dbReference>
<dbReference type="PANTHER" id="PTHR43415:SF3">
    <property type="entry name" value="GNAT-FAMILY ACETYLTRANSFERASE"/>
    <property type="match status" value="1"/>
</dbReference>
<gene>
    <name evidence="2" type="ORF">HNQ93_002030</name>
</gene>
<dbReference type="InterPro" id="IPR016181">
    <property type="entry name" value="Acyl_CoA_acyltransferase"/>
</dbReference>
<dbReference type="InterPro" id="IPR000182">
    <property type="entry name" value="GNAT_dom"/>
</dbReference>
<dbReference type="Proteomes" id="UP000532746">
    <property type="component" value="Unassembled WGS sequence"/>
</dbReference>
<dbReference type="CDD" id="cd04301">
    <property type="entry name" value="NAT_SF"/>
    <property type="match status" value="1"/>
</dbReference>
<dbReference type="GO" id="GO:0016747">
    <property type="term" value="F:acyltransferase activity, transferring groups other than amino-acyl groups"/>
    <property type="evidence" value="ECO:0007669"/>
    <property type="project" value="InterPro"/>
</dbReference>
<dbReference type="Pfam" id="PF00583">
    <property type="entry name" value="Acetyltransf_1"/>
    <property type="match status" value="1"/>
</dbReference>
<dbReference type="PROSITE" id="PS51186">
    <property type="entry name" value="GNAT"/>
    <property type="match status" value="1"/>
</dbReference>
<accession>A0A7W9WAW5</accession>
<dbReference type="SUPFAM" id="SSF55729">
    <property type="entry name" value="Acyl-CoA N-acyltransferases (Nat)"/>
    <property type="match status" value="1"/>
</dbReference>
<organism evidence="2 3">
    <name type="scientific">Hymenobacter luteus</name>
    <dbReference type="NCBI Taxonomy" id="1411122"/>
    <lineage>
        <taxon>Bacteria</taxon>
        <taxon>Pseudomonadati</taxon>
        <taxon>Bacteroidota</taxon>
        <taxon>Cytophagia</taxon>
        <taxon>Cytophagales</taxon>
        <taxon>Hymenobacteraceae</taxon>
        <taxon>Hymenobacter</taxon>
    </lineage>
</organism>
<comment type="caution">
    <text evidence="2">The sequence shown here is derived from an EMBL/GenBank/DDBJ whole genome shotgun (WGS) entry which is preliminary data.</text>
</comment>
<dbReference type="Gene3D" id="3.40.630.30">
    <property type="match status" value="1"/>
</dbReference>
<sequence>MDELQYTLFDEVMLEHSFKWVNDPEIQSLIQGVPVTRQEQREWFEKLPTRNNFIIWGIRCKEIPVGAFGIKNISGDVGEYWGYIGDKAYWGMGIGSWMMKTVIMLAREKKLKKLYLKVLRNNHRAVNLYLKWGFDIKKNEFNDELIIMEKKIQ</sequence>
<proteinExistence type="predicted"/>
<dbReference type="EMBL" id="JACHGG010000002">
    <property type="protein sequence ID" value="MBB6059184.1"/>
    <property type="molecule type" value="Genomic_DNA"/>
</dbReference>
<protein>
    <submittedName>
        <fullName evidence="2">RimJ/RimL family protein N-acetyltransferase</fullName>
    </submittedName>
</protein>
<keyword evidence="2" id="KW-0808">Transferase</keyword>
<dbReference type="AlphaFoldDB" id="A0A7W9WAW5"/>
<dbReference type="RefSeq" id="WP_183402684.1">
    <property type="nucleotide sequence ID" value="NZ_JACHGG010000002.1"/>
</dbReference>
<name>A0A7W9WAW5_9BACT</name>
<evidence type="ECO:0000259" key="1">
    <source>
        <dbReference type="PROSITE" id="PS51186"/>
    </source>
</evidence>
<feature type="domain" description="N-acetyltransferase" evidence="1">
    <location>
        <begin position="4"/>
        <end position="153"/>
    </location>
</feature>
<reference evidence="2 3" key="1">
    <citation type="submission" date="2020-08" db="EMBL/GenBank/DDBJ databases">
        <title>Genomic Encyclopedia of Type Strains, Phase IV (KMG-IV): sequencing the most valuable type-strain genomes for metagenomic binning, comparative biology and taxonomic classification.</title>
        <authorList>
            <person name="Goeker M."/>
        </authorList>
    </citation>
    <scope>NUCLEOTIDE SEQUENCE [LARGE SCALE GENOMIC DNA]</scope>
    <source>
        <strain evidence="2 3">DSM 26718</strain>
    </source>
</reference>